<dbReference type="AlphaFoldDB" id="A0A0B7GU73"/>
<dbReference type="InterPro" id="IPR032675">
    <property type="entry name" value="LRR_dom_sf"/>
</dbReference>
<dbReference type="InterPro" id="IPR053139">
    <property type="entry name" value="Surface_bspA-like"/>
</dbReference>
<dbReference type="OrthoDB" id="354455at2"/>
<evidence type="ECO:0000313" key="4">
    <source>
        <dbReference type="Proteomes" id="UP000323594"/>
    </source>
</evidence>
<dbReference type="InterPro" id="IPR026906">
    <property type="entry name" value="LRR_5"/>
</dbReference>
<dbReference type="PANTHER" id="PTHR45661:SF3">
    <property type="entry name" value="IG-LIKE DOMAIN-CONTAINING PROTEIN"/>
    <property type="match status" value="1"/>
</dbReference>
<accession>A0A0B7GU73</accession>
<sequence>MFTMTNNLKENSMHAEKTIRQISLVFVLLLFLSGCVHIEKNNVQASSNAVQQKIEKEEIYDYLIFTDSETEDSGFIVKANPQKIQRISKLFIPKTYRTKPITAIAGNGFMNCTSLTEISIPDSIREIPDSAFKNCSMVRKLTIAPTIAEIGVAAFMNCGNLQEIHITAGIQKIRNSAFANCVSLKEITFEKGEELTIYERAFTNCGFSKLIFPDRIVSIKNAAFYNCKELTQIALTSPVPPELGQQVFMDTSLESVLIPSNAYETAENWESYARLMQTP</sequence>
<dbReference type="EMBL" id="CP042817">
    <property type="protein sequence ID" value="QEJ98815.1"/>
    <property type="molecule type" value="Genomic_DNA"/>
</dbReference>
<dbReference type="EMBL" id="CDNC01000019">
    <property type="protein sequence ID" value="CEM62018.1"/>
    <property type="molecule type" value="Genomic_DNA"/>
</dbReference>
<proteinExistence type="predicted"/>
<keyword evidence="3" id="KW-1185">Reference proteome</keyword>
<dbReference type="Proteomes" id="UP000323594">
    <property type="component" value="Chromosome"/>
</dbReference>
<dbReference type="SUPFAM" id="SSF52058">
    <property type="entry name" value="L domain-like"/>
    <property type="match status" value="1"/>
</dbReference>
<reference evidence="3" key="2">
    <citation type="submission" date="2015-01" db="EMBL/GenBank/DDBJ databases">
        <authorList>
            <person name="Manzoor Shahid"/>
            <person name="Zubair Saima"/>
        </authorList>
    </citation>
    <scope>NUCLEOTIDE SEQUENCE [LARGE SCALE GENOMIC DNA]</scope>
    <source>
        <strain evidence="3">V1</strain>
    </source>
</reference>
<dbReference type="PANTHER" id="PTHR45661">
    <property type="entry name" value="SURFACE ANTIGEN"/>
    <property type="match status" value="1"/>
</dbReference>
<reference evidence="1" key="1">
    <citation type="submission" date="2015-01" db="EMBL/GenBank/DDBJ databases">
        <authorList>
            <person name="Xiang T."/>
            <person name="Song Y."/>
            <person name="Huang L."/>
            <person name="Wang B."/>
            <person name="Wu P."/>
        </authorList>
    </citation>
    <scope>NUCLEOTIDE SEQUENCE [LARGE SCALE GENOMIC DNA]</scope>
    <source>
        <strain evidence="1">V1</strain>
    </source>
</reference>
<evidence type="ECO:0000313" key="2">
    <source>
        <dbReference type="EMBL" id="QEJ98815.1"/>
    </source>
</evidence>
<evidence type="ECO:0000313" key="3">
    <source>
        <dbReference type="Proteomes" id="UP000042527"/>
    </source>
</evidence>
<dbReference type="Proteomes" id="UP000042527">
    <property type="component" value="Unassembled WGS sequence"/>
</dbReference>
<protein>
    <submittedName>
        <fullName evidence="2">Leucine-rich repeat domain-containing protein</fullName>
    </submittedName>
</protein>
<dbReference type="Pfam" id="PF13306">
    <property type="entry name" value="LRR_5"/>
    <property type="match status" value="1"/>
</dbReference>
<gene>
    <name evidence="2" type="ORF">FUT82_12965</name>
    <name evidence="1" type="ORF">TPHV1_260007</name>
</gene>
<name>A0A0B7GU73_TREPH</name>
<dbReference type="Gene3D" id="3.80.10.10">
    <property type="entry name" value="Ribonuclease Inhibitor"/>
    <property type="match status" value="1"/>
</dbReference>
<organism evidence="1 3">
    <name type="scientific">Treponema phagedenis</name>
    <dbReference type="NCBI Taxonomy" id="162"/>
    <lineage>
        <taxon>Bacteria</taxon>
        <taxon>Pseudomonadati</taxon>
        <taxon>Spirochaetota</taxon>
        <taxon>Spirochaetia</taxon>
        <taxon>Spirochaetales</taxon>
        <taxon>Treponemataceae</taxon>
        <taxon>Treponema</taxon>
    </lineage>
</organism>
<evidence type="ECO:0000313" key="1">
    <source>
        <dbReference type="EMBL" id="CEM62018.1"/>
    </source>
</evidence>
<reference evidence="2 4" key="3">
    <citation type="submission" date="2019-08" db="EMBL/GenBank/DDBJ databases">
        <authorList>
            <person name="Kuhnert P."/>
        </authorList>
    </citation>
    <scope>NUCLEOTIDE SEQUENCE [LARGE SCALE GENOMIC DNA]</scope>
    <source>
        <strain evidence="2 4">B36.5</strain>
    </source>
</reference>